<organism evidence="2 3">
    <name type="scientific">Hyella patelloides LEGE 07179</name>
    <dbReference type="NCBI Taxonomy" id="945734"/>
    <lineage>
        <taxon>Bacteria</taxon>
        <taxon>Bacillati</taxon>
        <taxon>Cyanobacteriota</taxon>
        <taxon>Cyanophyceae</taxon>
        <taxon>Pleurocapsales</taxon>
        <taxon>Hyellaceae</taxon>
        <taxon>Hyella</taxon>
    </lineage>
</organism>
<feature type="region of interest" description="Disordered" evidence="1">
    <location>
        <begin position="28"/>
        <end position="51"/>
    </location>
</feature>
<dbReference type="AlphaFoldDB" id="A0A563VZJ9"/>
<keyword evidence="3" id="KW-1185">Reference proteome</keyword>
<name>A0A563VZJ9_9CYAN</name>
<evidence type="ECO:0000313" key="3">
    <source>
        <dbReference type="Proteomes" id="UP000320055"/>
    </source>
</evidence>
<dbReference type="Proteomes" id="UP000320055">
    <property type="component" value="Unassembled WGS sequence"/>
</dbReference>
<proteinExistence type="predicted"/>
<evidence type="ECO:0000256" key="1">
    <source>
        <dbReference type="SAM" id="MobiDB-lite"/>
    </source>
</evidence>
<protein>
    <submittedName>
        <fullName evidence="2">Uncharacterized protein</fullName>
    </submittedName>
</protein>
<accession>A0A563VZJ9</accession>
<evidence type="ECO:0000313" key="2">
    <source>
        <dbReference type="EMBL" id="VEP16797.1"/>
    </source>
</evidence>
<sequence>MKSSFISIYQEKVAPEKNSTNFNRIVCGTQTNTDTSRESSDQAPRTLGTQTQTRIRETPDSHIYGQQFVIIPT</sequence>
<feature type="compositionally biased region" description="Polar residues" evidence="1">
    <location>
        <begin position="41"/>
        <end position="51"/>
    </location>
</feature>
<gene>
    <name evidence="2" type="ORF">H1P_50002</name>
</gene>
<dbReference type="RefSeq" id="WP_144863246.1">
    <property type="nucleotide sequence ID" value="NZ_LR213769.1"/>
</dbReference>
<dbReference type="EMBL" id="CAACVJ010000445">
    <property type="protein sequence ID" value="VEP16797.1"/>
    <property type="molecule type" value="Genomic_DNA"/>
</dbReference>
<reference evidence="2 3" key="1">
    <citation type="submission" date="2019-01" db="EMBL/GenBank/DDBJ databases">
        <authorList>
            <person name="Brito A."/>
        </authorList>
    </citation>
    <scope>NUCLEOTIDE SEQUENCE [LARGE SCALE GENOMIC DNA]</scope>
    <source>
        <strain evidence="2">1</strain>
    </source>
</reference>